<dbReference type="Pfam" id="PF00589">
    <property type="entry name" value="Phage_integrase"/>
    <property type="match status" value="1"/>
</dbReference>
<evidence type="ECO:0000313" key="4">
    <source>
        <dbReference type="EMBL" id="KAF4672274.1"/>
    </source>
</evidence>
<evidence type="ECO:0000256" key="2">
    <source>
        <dbReference type="SAM" id="MobiDB-lite"/>
    </source>
</evidence>
<feature type="compositionally biased region" description="Basic residues" evidence="2">
    <location>
        <begin position="54"/>
        <end position="63"/>
    </location>
</feature>
<proteinExistence type="predicted"/>
<dbReference type="GO" id="GO:0006310">
    <property type="term" value="P:DNA recombination"/>
    <property type="evidence" value="ECO:0007669"/>
    <property type="project" value="UniProtKB-KW"/>
</dbReference>
<dbReference type="SUPFAM" id="SSF56349">
    <property type="entry name" value="DNA breaking-rejoining enzymes"/>
    <property type="match status" value="1"/>
</dbReference>
<feature type="region of interest" description="Disordered" evidence="2">
    <location>
        <begin position="46"/>
        <end position="69"/>
    </location>
</feature>
<dbReference type="OrthoDB" id="10643946at2759"/>
<dbReference type="InterPro" id="IPR013762">
    <property type="entry name" value="Integrase-like_cat_sf"/>
</dbReference>
<keyword evidence="5" id="KW-1185">Reference proteome</keyword>
<sequence length="407" mass="44887">MFVPLPNCQSELRKRKSAAPAQTMPTVCARIQNRLDGFSSREERILSSTSISSNRRKKTRGSAKRAAEASRSVTEADVEAVVQAARADGTKRSYSCMINRYLDIMKATDKDPYPLTIEKLLHFVVCLIRGNYTFESVSRYSRTVKLIARQERGEVLDKLSEERYRLALKGASKLCVQSGLEEQSRSPTFTREEVVSISSVSSPGSEIIVCGFILGICCLLRLGELLELTADNVEFENDLAAGRVFVKRGKTDQAGVGASIYFGCVCDGDRPNLSCPVHRLHTWMTNSGVKDSSSILFPISRADFIVGLEQVAAVTLGVPRVGMSYTGHSLRRSAAQILFHSGVSIEHIVEMGRWRSAKSLTAAYLRGGVYQRKRQTSFTKILMRDEAVPSFSGSSGEYGRSLDSHTS</sequence>
<dbReference type="EMBL" id="JAAPAO010000114">
    <property type="protein sequence ID" value="KAF4672274.1"/>
    <property type="molecule type" value="Genomic_DNA"/>
</dbReference>
<protein>
    <recommendedName>
        <fullName evidence="3">Tyr recombinase domain-containing protein</fullName>
    </recommendedName>
</protein>
<dbReference type="PANTHER" id="PTHR34605:SF3">
    <property type="entry name" value="P CELL-TYPE AGGLUTINATION PROTEIN MAP4-LIKE-RELATED"/>
    <property type="match status" value="1"/>
</dbReference>
<name>A0A7J6MLB7_PERCH</name>
<evidence type="ECO:0000313" key="5">
    <source>
        <dbReference type="Proteomes" id="UP000591131"/>
    </source>
</evidence>
<dbReference type="InterPro" id="IPR011010">
    <property type="entry name" value="DNA_brk_join_enz"/>
</dbReference>
<evidence type="ECO:0000259" key="3">
    <source>
        <dbReference type="PROSITE" id="PS51898"/>
    </source>
</evidence>
<evidence type="ECO:0000256" key="1">
    <source>
        <dbReference type="ARBA" id="ARBA00023172"/>
    </source>
</evidence>
<dbReference type="GO" id="GO:0003677">
    <property type="term" value="F:DNA binding"/>
    <property type="evidence" value="ECO:0007669"/>
    <property type="project" value="InterPro"/>
</dbReference>
<feature type="domain" description="Tyr recombinase" evidence="3">
    <location>
        <begin position="184"/>
        <end position="378"/>
    </location>
</feature>
<dbReference type="InterPro" id="IPR002104">
    <property type="entry name" value="Integrase_catalytic"/>
</dbReference>
<accession>A0A7J6MLB7</accession>
<keyword evidence="1" id="KW-0233">DNA recombination</keyword>
<dbReference type="Proteomes" id="UP000591131">
    <property type="component" value="Unassembled WGS sequence"/>
</dbReference>
<dbReference type="PANTHER" id="PTHR34605">
    <property type="entry name" value="PHAGE_INTEGRASE DOMAIN-CONTAINING PROTEIN"/>
    <property type="match status" value="1"/>
</dbReference>
<dbReference type="GO" id="GO:0015074">
    <property type="term" value="P:DNA integration"/>
    <property type="evidence" value="ECO:0007669"/>
    <property type="project" value="InterPro"/>
</dbReference>
<dbReference type="InterPro" id="IPR052925">
    <property type="entry name" value="Phage_Integrase-like_Recomb"/>
</dbReference>
<dbReference type="AlphaFoldDB" id="A0A7J6MLB7"/>
<organism evidence="4 5">
    <name type="scientific">Perkinsus chesapeaki</name>
    <name type="common">Clam parasite</name>
    <name type="synonym">Perkinsus andrewsi</name>
    <dbReference type="NCBI Taxonomy" id="330153"/>
    <lineage>
        <taxon>Eukaryota</taxon>
        <taxon>Sar</taxon>
        <taxon>Alveolata</taxon>
        <taxon>Perkinsozoa</taxon>
        <taxon>Perkinsea</taxon>
        <taxon>Perkinsida</taxon>
        <taxon>Perkinsidae</taxon>
        <taxon>Perkinsus</taxon>
    </lineage>
</organism>
<reference evidence="4 5" key="1">
    <citation type="submission" date="2020-04" db="EMBL/GenBank/DDBJ databases">
        <title>Perkinsus chesapeaki whole genome sequence.</title>
        <authorList>
            <person name="Bogema D.R."/>
        </authorList>
    </citation>
    <scope>NUCLEOTIDE SEQUENCE [LARGE SCALE GENOMIC DNA]</scope>
    <source>
        <strain evidence="4">ATCC PRA-425</strain>
    </source>
</reference>
<gene>
    <name evidence="4" type="ORF">FOL47_000718</name>
</gene>
<dbReference type="Gene3D" id="1.10.443.10">
    <property type="entry name" value="Intergrase catalytic core"/>
    <property type="match status" value="1"/>
</dbReference>
<comment type="caution">
    <text evidence="4">The sequence shown here is derived from an EMBL/GenBank/DDBJ whole genome shotgun (WGS) entry which is preliminary data.</text>
</comment>
<dbReference type="PROSITE" id="PS51898">
    <property type="entry name" value="TYR_RECOMBINASE"/>
    <property type="match status" value="1"/>
</dbReference>